<dbReference type="AlphaFoldDB" id="A0A1D3D7U4"/>
<gene>
    <name evidence="3" type="ORF">cyc_03874</name>
</gene>
<feature type="domain" description="Vps16 N-terminal" evidence="2">
    <location>
        <begin position="300"/>
        <end position="466"/>
    </location>
</feature>
<name>A0A1D3D7U4_9EIME</name>
<evidence type="ECO:0000313" key="3">
    <source>
        <dbReference type="EMBL" id="OEH79524.1"/>
    </source>
</evidence>
<dbReference type="PANTHER" id="PTHR12811">
    <property type="entry name" value="VACUOLAR PROTEIN SORTING VPS16"/>
    <property type="match status" value="1"/>
</dbReference>
<dbReference type="GO" id="GO:0003779">
    <property type="term" value="F:actin binding"/>
    <property type="evidence" value="ECO:0007669"/>
    <property type="project" value="TreeGrafter"/>
</dbReference>
<feature type="region of interest" description="Disordered" evidence="1">
    <location>
        <begin position="1"/>
        <end position="41"/>
    </location>
</feature>
<dbReference type="FunCoup" id="A0A1D3D7U4">
    <property type="interactions" value="393"/>
</dbReference>
<evidence type="ECO:0000313" key="4">
    <source>
        <dbReference type="Proteomes" id="UP000095192"/>
    </source>
</evidence>
<dbReference type="VEuPathDB" id="ToxoDB:LOC34620494"/>
<dbReference type="InterPro" id="IPR006926">
    <property type="entry name" value="Vps16_N"/>
</dbReference>
<comment type="caution">
    <text evidence="3">The sequence shown here is derived from an EMBL/GenBank/DDBJ whole genome shotgun (WGS) entry which is preliminary data.</text>
</comment>
<reference evidence="3 4" key="1">
    <citation type="journal article" date="2016" name="BMC Genomics">
        <title>Comparative genomics reveals Cyclospora cayetanensis possesses coccidia-like metabolism and invasion components but unique surface antigens.</title>
        <authorList>
            <person name="Liu S."/>
            <person name="Wang L."/>
            <person name="Zheng H."/>
            <person name="Xu Z."/>
            <person name="Roellig D.M."/>
            <person name="Li N."/>
            <person name="Frace M.A."/>
            <person name="Tang K."/>
            <person name="Arrowood M.J."/>
            <person name="Moss D.M."/>
            <person name="Zhang L."/>
            <person name="Feng Y."/>
            <person name="Xiao L."/>
        </authorList>
    </citation>
    <scope>NUCLEOTIDE SEQUENCE [LARGE SCALE GENOMIC DNA]</scope>
    <source>
        <strain evidence="3 4">CHN_HEN01</strain>
    </source>
</reference>
<feature type="compositionally biased region" description="Low complexity" evidence="1">
    <location>
        <begin position="1"/>
        <end position="20"/>
    </location>
</feature>
<sequence>MSQSSSPEARASEASPGSAANEGQLSASRGPLGPSKTQQPPLSMFGYGSGIGFGLGVTVDWQQLAGVSYRRQRLFDMLWTNPKILETSIVAGAPWGGPLAAVRSERVFQPATTHKLVPELQLFTARGRLIASLPWTFTRLVAMQWNEEEALVCVFADSVVRTFSPAGEKLHFFSLGEAIKAEGGIIQACIGKAGIAVLTSTNQVYINQAFDKARLLHLPTPHLCYYLRYSTAALRGPPLCICAITGPPLPPSFQGAPSSGLLEGPPALLTEPRLLVATEEGALLLVDRNGCQDLKIPDGPFVALAASRSNRFVAAVSNAGALQVLRVDASSVQLAASASFDRSRRVRQIAWCGDDCLGVYVPLTTPSGDIQHLVLLGGPNSEWLPLDFGSEPRGSGGGVVLVEEIDGLRVLTSTTAELIRRAAAATESVFGVGSCDPSAMLCYALERLYAQDAAAEESLRAIKPDLGQPSCSQQRHLADASSMKIVQEFHRSSSSEHAETSGSAPVCEKLPLICPSP</sequence>
<dbReference type="Pfam" id="PF04841">
    <property type="entry name" value="Vps16_N"/>
    <property type="match status" value="2"/>
</dbReference>
<dbReference type="GO" id="GO:0016197">
    <property type="term" value="P:endosomal transport"/>
    <property type="evidence" value="ECO:0007669"/>
    <property type="project" value="TreeGrafter"/>
</dbReference>
<dbReference type="GO" id="GO:0042144">
    <property type="term" value="P:vacuole fusion, non-autophagic"/>
    <property type="evidence" value="ECO:0007669"/>
    <property type="project" value="TreeGrafter"/>
</dbReference>
<dbReference type="GO" id="GO:0005768">
    <property type="term" value="C:endosome"/>
    <property type="evidence" value="ECO:0007669"/>
    <property type="project" value="TreeGrafter"/>
</dbReference>
<dbReference type="GO" id="GO:0005765">
    <property type="term" value="C:lysosomal membrane"/>
    <property type="evidence" value="ECO:0007669"/>
    <property type="project" value="TreeGrafter"/>
</dbReference>
<dbReference type="Proteomes" id="UP000095192">
    <property type="component" value="Unassembled WGS sequence"/>
</dbReference>
<accession>A0A1D3D7U4</accession>
<organism evidence="3 4">
    <name type="scientific">Cyclospora cayetanensis</name>
    <dbReference type="NCBI Taxonomy" id="88456"/>
    <lineage>
        <taxon>Eukaryota</taxon>
        <taxon>Sar</taxon>
        <taxon>Alveolata</taxon>
        <taxon>Apicomplexa</taxon>
        <taxon>Conoidasida</taxon>
        <taxon>Coccidia</taxon>
        <taxon>Eucoccidiorida</taxon>
        <taxon>Eimeriorina</taxon>
        <taxon>Eimeriidae</taxon>
        <taxon>Cyclospora</taxon>
    </lineage>
</organism>
<keyword evidence="4" id="KW-1185">Reference proteome</keyword>
<dbReference type="VEuPathDB" id="ToxoDB:cyc_03874"/>
<feature type="domain" description="Vps16 N-terminal" evidence="2">
    <location>
        <begin position="58"/>
        <end position="213"/>
    </location>
</feature>
<dbReference type="GO" id="GO:0030897">
    <property type="term" value="C:HOPS complex"/>
    <property type="evidence" value="ECO:0007669"/>
    <property type="project" value="TreeGrafter"/>
</dbReference>
<dbReference type="GO" id="GO:0006886">
    <property type="term" value="P:intracellular protein transport"/>
    <property type="evidence" value="ECO:0007669"/>
    <property type="project" value="InterPro"/>
</dbReference>
<evidence type="ECO:0000259" key="2">
    <source>
        <dbReference type="Pfam" id="PF04841"/>
    </source>
</evidence>
<dbReference type="InterPro" id="IPR016534">
    <property type="entry name" value="VPS16"/>
</dbReference>
<evidence type="ECO:0000256" key="1">
    <source>
        <dbReference type="SAM" id="MobiDB-lite"/>
    </source>
</evidence>
<protein>
    <submittedName>
        <fullName evidence="3">N-terminal domain-containing protein</fullName>
    </submittedName>
</protein>
<dbReference type="EMBL" id="JROU02000356">
    <property type="protein sequence ID" value="OEH79524.1"/>
    <property type="molecule type" value="Genomic_DNA"/>
</dbReference>
<dbReference type="PANTHER" id="PTHR12811:SF0">
    <property type="entry name" value="VACUOLAR PROTEIN SORTING-ASSOCIATED PROTEIN 16 HOMOLOG"/>
    <property type="match status" value="1"/>
</dbReference>
<proteinExistence type="predicted"/>
<dbReference type="InParanoid" id="A0A1D3D7U4"/>